<dbReference type="Proteomes" id="UP001156921">
    <property type="component" value="Unassembled WGS sequence"/>
</dbReference>
<keyword evidence="2" id="KW-1185">Reference proteome</keyword>
<comment type="caution">
    <text evidence="1">The sequence shown here is derived from an EMBL/GenBank/DDBJ whole genome shotgun (WGS) entry which is preliminary data.</text>
</comment>
<protein>
    <submittedName>
        <fullName evidence="1">Uncharacterized protein</fullName>
    </submittedName>
</protein>
<sequence length="47" mass="4864">MTSADGRAGIGGLLSEIERLSPGSVLQQAARIELRALGWRADGESPA</sequence>
<evidence type="ECO:0000313" key="1">
    <source>
        <dbReference type="EMBL" id="GLS00574.1"/>
    </source>
</evidence>
<gene>
    <name evidence="1" type="ORF">GCM10007859_05810</name>
</gene>
<dbReference type="EMBL" id="BSOY01000007">
    <property type="protein sequence ID" value="GLS00574.1"/>
    <property type="molecule type" value="Genomic_DNA"/>
</dbReference>
<evidence type="ECO:0000313" key="2">
    <source>
        <dbReference type="Proteomes" id="UP001156921"/>
    </source>
</evidence>
<proteinExistence type="predicted"/>
<organism evidence="1 2">
    <name type="scientific">Brevundimonas denitrificans</name>
    <dbReference type="NCBI Taxonomy" id="1443434"/>
    <lineage>
        <taxon>Bacteria</taxon>
        <taxon>Pseudomonadati</taxon>
        <taxon>Pseudomonadota</taxon>
        <taxon>Alphaproteobacteria</taxon>
        <taxon>Caulobacterales</taxon>
        <taxon>Caulobacteraceae</taxon>
        <taxon>Brevundimonas</taxon>
    </lineage>
</organism>
<accession>A0ABQ6BGM4</accession>
<name>A0ABQ6BGM4_9CAUL</name>
<reference evidence="2" key="1">
    <citation type="journal article" date="2019" name="Int. J. Syst. Evol. Microbiol.">
        <title>The Global Catalogue of Microorganisms (GCM) 10K type strain sequencing project: providing services to taxonomists for standard genome sequencing and annotation.</title>
        <authorList>
            <consortium name="The Broad Institute Genomics Platform"/>
            <consortium name="The Broad Institute Genome Sequencing Center for Infectious Disease"/>
            <person name="Wu L."/>
            <person name="Ma J."/>
        </authorList>
    </citation>
    <scope>NUCLEOTIDE SEQUENCE [LARGE SCALE GENOMIC DNA]</scope>
    <source>
        <strain evidence="2">NBRC 110107</strain>
    </source>
</reference>